<proteinExistence type="predicted"/>
<organism evidence="3 4">
    <name type="scientific">Massariosphaeria phaeospora</name>
    <dbReference type="NCBI Taxonomy" id="100035"/>
    <lineage>
        <taxon>Eukaryota</taxon>
        <taxon>Fungi</taxon>
        <taxon>Dikarya</taxon>
        <taxon>Ascomycota</taxon>
        <taxon>Pezizomycotina</taxon>
        <taxon>Dothideomycetes</taxon>
        <taxon>Pleosporomycetidae</taxon>
        <taxon>Pleosporales</taxon>
        <taxon>Pleosporales incertae sedis</taxon>
        <taxon>Massariosphaeria</taxon>
    </lineage>
</organism>
<feature type="compositionally biased region" description="Basic and acidic residues" evidence="1">
    <location>
        <begin position="543"/>
        <end position="552"/>
    </location>
</feature>
<feature type="region of interest" description="Disordered" evidence="1">
    <location>
        <begin position="543"/>
        <end position="568"/>
    </location>
</feature>
<dbReference type="AlphaFoldDB" id="A0A7C8MXX0"/>
<keyword evidence="2" id="KW-1133">Transmembrane helix</keyword>
<accession>A0A7C8MXX0</accession>
<dbReference type="OrthoDB" id="5337208at2759"/>
<evidence type="ECO:0000256" key="1">
    <source>
        <dbReference type="SAM" id="MobiDB-lite"/>
    </source>
</evidence>
<gene>
    <name evidence="3" type="ORF">BDV95DRAFT_614799</name>
</gene>
<comment type="caution">
    <text evidence="3">The sequence shown here is derived from an EMBL/GenBank/DDBJ whole genome shotgun (WGS) entry which is preliminary data.</text>
</comment>
<dbReference type="Proteomes" id="UP000481861">
    <property type="component" value="Unassembled WGS sequence"/>
</dbReference>
<feature type="transmembrane region" description="Helical" evidence="2">
    <location>
        <begin position="489"/>
        <end position="512"/>
    </location>
</feature>
<evidence type="ECO:0000313" key="4">
    <source>
        <dbReference type="Proteomes" id="UP000481861"/>
    </source>
</evidence>
<feature type="transmembrane region" description="Helical" evidence="2">
    <location>
        <begin position="47"/>
        <end position="69"/>
    </location>
</feature>
<keyword evidence="2" id="KW-0472">Membrane</keyword>
<keyword evidence="2" id="KW-0812">Transmembrane</keyword>
<evidence type="ECO:0000313" key="3">
    <source>
        <dbReference type="EMBL" id="KAF2877685.1"/>
    </source>
</evidence>
<keyword evidence="4" id="KW-1185">Reference proteome</keyword>
<feature type="transmembrane region" description="Helical" evidence="2">
    <location>
        <begin position="113"/>
        <end position="139"/>
    </location>
</feature>
<feature type="region of interest" description="Disordered" evidence="1">
    <location>
        <begin position="615"/>
        <end position="638"/>
    </location>
</feature>
<feature type="compositionally biased region" description="Polar residues" evidence="1">
    <location>
        <begin position="553"/>
        <end position="568"/>
    </location>
</feature>
<reference evidence="3 4" key="1">
    <citation type="submission" date="2020-01" db="EMBL/GenBank/DDBJ databases">
        <authorList>
            <consortium name="DOE Joint Genome Institute"/>
            <person name="Haridas S."/>
            <person name="Albert R."/>
            <person name="Binder M."/>
            <person name="Bloem J."/>
            <person name="Labutti K."/>
            <person name="Salamov A."/>
            <person name="Andreopoulos B."/>
            <person name="Baker S.E."/>
            <person name="Barry K."/>
            <person name="Bills G."/>
            <person name="Bluhm B.H."/>
            <person name="Cannon C."/>
            <person name="Castanera R."/>
            <person name="Culley D.E."/>
            <person name="Daum C."/>
            <person name="Ezra D."/>
            <person name="Gonzalez J.B."/>
            <person name="Henrissat B."/>
            <person name="Kuo A."/>
            <person name="Liang C."/>
            <person name="Lipzen A."/>
            <person name="Lutzoni F."/>
            <person name="Magnuson J."/>
            <person name="Mondo S."/>
            <person name="Nolan M."/>
            <person name="Ohm R."/>
            <person name="Pangilinan J."/>
            <person name="Park H.-J.H."/>
            <person name="Ramirez L."/>
            <person name="Alfaro M."/>
            <person name="Sun H."/>
            <person name="Tritt A."/>
            <person name="Yoshinaga Y."/>
            <person name="Zwiers L.-H.L."/>
            <person name="Turgeon B.G."/>
            <person name="Goodwin S.B."/>
            <person name="Spatafora J.W."/>
            <person name="Crous P.W."/>
            <person name="Grigoriev I.V."/>
        </authorList>
    </citation>
    <scope>NUCLEOTIDE SEQUENCE [LARGE SCALE GENOMIC DNA]</scope>
    <source>
        <strain evidence="3 4">CBS 611.86</strain>
    </source>
</reference>
<sequence length="638" mass="70462">MASNLRDLDPEVYVLNRLFTFPTDNGPQLAVAVTARNSDRIISFYSLLVKSAVVQLWTIMVVIGVYFSLRQPNRSHNSVVASAGVLNAKRPLDVTELSIEYLWKLKRKTPGSLFLWLSISTMALVVSSGVPILVGPYIVAGHGAPVNPIKLYVPDNSDTSTEGVLKVNSLEIPAALRAVGGVQSANISDSQHQVRIDDPEYLEDLGDGESISRYHYSYNVTAKDFGLQHYHGLELQVQGSCVTEYNWWFSKTPDEEVPVEEEAPVDTYHLWNDETRDVEISIYDAPMPIARFIVKEIPREENHQLNTSFAILVSSSSRKSFTRGDDPFYLTDIEPLEGDKFLRVLPGRPVLSCWQSDSWVYKDQRFPVSNLNRPGGALADIPEPLNLVLTRFLSRPKIESLGIQLGASALLSATTGGIGEYFDASRASVHSDLSRLVLASYIATKNTLSETAFVANGSSASAADVPNLIPLDQLDQIADFVLYSGNVRALSVSALASIPLAWAAMFLIAWIITSRSWFPWYYVQGLQATLLYSFLDEKFAHQEASRNKDPEKSGTSTVEQEIPPNNQHSWKRDTTIAWFKGDANARACIVPRIDGKKSIVLETHEVNTESHAVATGGRTTDVSSPSKEHGSFLDILPG</sequence>
<name>A0A7C8MXX0_9PLEO</name>
<evidence type="ECO:0000256" key="2">
    <source>
        <dbReference type="SAM" id="Phobius"/>
    </source>
</evidence>
<protein>
    <submittedName>
        <fullName evidence="3">Uncharacterized protein</fullName>
    </submittedName>
</protein>
<dbReference type="EMBL" id="JAADJZ010000002">
    <property type="protein sequence ID" value="KAF2877685.1"/>
    <property type="molecule type" value="Genomic_DNA"/>
</dbReference>